<sequence length="112" mass="13604">MNHRIKISFIIFVALIMFYPKQSDQPYAYDLPVNGASFYSLELEPETSYKQEHKTAFTLNLNQSLILFILIHLTILLYHNPEWYKRRLQLFLTIRKYRSNEFLFSFFYSNYS</sequence>
<gene>
    <name evidence="2" type="ordered locus">BpOF4_00500</name>
</gene>
<name>D3FTA1_ALKPO</name>
<evidence type="ECO:0000313" key="3">
    <source>
        <dbReference type="Proteomes" id="UP000001544"/>
    </source>
</evidence>
<dbReference type="AlphaFoldDB" id="D3FTA1"/>
<dbReference type="EMBL" id="CP001878">
    <property type="protein sequence ID" value="ADC48169.1"/>
    <property type="molecule type" value="Genomic_DNA"/>
</dbReference>
<keyword evidence="1" id="KW-0812">Transmembrane</keyword>
<evidence type="ECO:0000313" key="2">
    <source>
        <dbReference type="EMBL" id="ADC48169.1"/>
    </source>
</evidence>
<dbReference type="HOGENOM" id="CLU_2140868_0_0_9"/>
<keyword evidence="1" id="KW-1133">Transmembrane helix</keyword>
<dbReference type="STRING" id="398511.BpOF4_00500"/>
<protein>
    <submittedName>
        <fullName evidence="2">Uncharacterized protein</fullName>
    </submittedName>
</protein>
<reference evidence="2 3" key="1">
    <citation type="journal article" date="2011" name="Environ. Microbiol.">
        <title>Genome of alkaliphilic Bacillus pseudofirmus OF4 reveals adaptations that support the ability to grow in an external pH range from 7.5 to 11.4.</title>
        <authorList>
            <person name="Janto B."/>
            <person name="Ahmed A."/>
            <person name="Ito M."/>
            <person name="Liu J."/>
            <person name="Hicks D.B."/>
            <person name="Pagni S."/>
            <person name="Fackelmayer O.J."/>
            <person name="Smith T.A."/>
            <person name="Earl J."/>
            <person name="Elbourne L.D."/>
            <person name="Hassan K."/>
            <person name="Paulsen I.T."/>
            <person name="Kolsto A.B."/>
            <person name="Tourasse N.J."/>
            <person name="Ehrlich G.D."/>
            <person name="Boissy R."/>
            <person name="Ivey D.M."/>
            <person name="Li G."/>
            <person name="Xue Y."/>
            <person name="Ma Y."/>
            <person name="Hu F.Z."/>
            <person name="Krulwich T.A."/>
        </authorList>
    </citation>
    <scope>NUCLEOTIDE SEQUENCE [LARGE SCALE GENOMIC DNA]</scope>
    <source>
        <strain evidence="3">ATCC BAA-2126 / JCM 17055 / OF4</strain>
    </source>
</reference>
<feature type="transmembrane region" description="Helical" evidence="1">
    <location>
        <begin position="61"/>
        <end position="78"/>
    </location>
</feature>
<proteinExistence type="predicted"/>
<dbReference type="RefSeq" id="WP_012959452.1">
    <property type="nucleotide sequence ID" value="NC_013791.2"/>
</dbReference>
<organism evidence="2 3">
    <name type="scientific">Alkalihalophilus pseudofirmus (strain ATCC BAA-2126 / JCM 17055 / OF4)</name>
    <name type="common">Bacillus pseudofirmus</name>
    <dbReference type="NCBI Taxonomy" id="398511"/>
    <lineage>
        <taxon>Bacteria</taxon>
        <taxon>Bacillati</taxon>
        <taxon>Bacillota</taxon>
        <taxon>Bacilli</taxon>
        <taxon>Bacillales</taxon>
        <taxon>Bacillaceae</taxon>
        <taxon>Alkalihalophilus</taxon>
    </lineage>
</organism>
<keyword evidence="1" id="KW-0472">Membrane</keyword>
<keyword evidence="3" id="KW-1185">Reference proteome</keyword>
<accession>D3FTA1</accession>
<dbReference type="Proteomes" id="UP000001544">
    <property type="component" value="Chromosome"/>
</dbReference>
<evidence type="ECO:0000256" key="1">
    <source>
        <dbReference type="SAM" id="Phobius"/>
    </source>
</evidence>
<dbReference type="KEGG" id="bpf:BpOF4_00500"/>